<organism evidence="3 4">
    <name type="scientific">Streptomyces griseorubiginosus</name>
    <dbReference type="NCBI Taxonomy" id="67304"/>
    <lineage>
        <taxon>Bacteria</taxon>
        <taxon>Bacillati</taxon>
        <taxon>Actinomycetota</taxon>
        <taxon>Actinomycetes</taxon>
        <taxon>Kitasatosporales</taxon>
        <taxon>Streptomycetaceae</taxon>
        <taxon>Streptomyces</taxon>
    </lineage>
</organism>
<dbReference type="InterPro" id="IPR006674">
    <property type="entry name" value="HD_domain"/>
</dbReference>
<evidence type="ECO:0000313" key="3">
    <source>
        <dbReference type="EMBL" id="AYC37897.1"/>
    </source>
</evidence>
<dbReference type="KEGG" id="sge:DWG14_02116"/>
<feature type="domain" description="HD" evidence="2">
    <location>
        <begin position="54"/>
        <end position="153"/>
    </location>
</feature>
<evidence type="ECO:0000259" key="2">
    <source>
        <dbReference type="Pfam" id="PF01966"/>
    </source>
</evidence>
<accession>A0AAI8PME5</accession>
<reference evidence="3 4" key="1">
    <citation type="submission" date="2018-09" db="EMBL/GenBank/DDBJ databases">
        <title>Production of Trimethoprim by Streptomyces sp. 3E-1.</title>
        <authorList>
            <person name="Kang H.J."/>
            <person name="Kim S.B."/>
        </authorList>
    </citation>
    <scope>NUCLEOTIDE SEQUENCE [LARGE SCALE GENOMIC DNA]</scope>
    <source>
        <strain evidence="3 4">3E-1</strain>
    </source>
</reference>
<dbReference type="EMBL" id="CP032427">
    <property type="protein sequence ID" value="AYC37897.1"/>
    <property type="molecule type" value="Genomic_DNA"/>
</dbReference>
<feature type="region of interest" description="Disordered" evidence="1">
    <location>
        <begin position="1"/>
        <end position="31"/>
    </location>
</feature>
<dbReference type="Pfam" id="PF01966">
    <property type="entry name" value="HD"/>
    <property type="match status" value="1"/>
</dbReference>
<dbReference type="AlphaFoldDB" id="A0AAI8PME5"/>
<dbReference type="SUPFAM" id="SSF109604">
    <property type="entry name" value="HD-domain/PDEase-like"/>
    <property type="match status" value="1"/>
</dbReference>
<evidence type="ECO:0000256" key="1">
    <source>
        <dbReference type="SAM" id="MobiDB-lite"/>
    </source>
</evidence>
<dbReference type="Proteomes" id="UP000265765">
    <property type="component" value="Chromosome"/>
</dbReference>
<sequence>MTTPNPIQLPSYPCPVTTPTPLHRALHDPGPRPLPDDVVHLLQSLDAPPRLAAHLRLVHDVAHELLDWLARRRPSLQVDREAVLFGAATHDIGKTAHVGELLGPGSAHEEAGRRLLLAHGVAPGLARFAATHATWTLPDIGLEDLLVSLADKIWKNKRVPELEDLVVRRLAEASGRTAWEEFLDLDDALTAVGEAAQERLAFQTAHPV</sequence>
<protein>
    <recommendedName>
        <fullName evidence="2">HD domain-containing protein</fullName>
    </recommendedName>
</protein>
<gene>
    <name evidence="3" type="ORF">DWG14_02116</name>
</gene>
<name>A0AAI8PME5_9ACTN</name>
<proteinExistence type="predicted"/>
<evidence type="ECO:0000313" key="4">
    <source>
        <dbReference type="Proteomes" id="UP000265765"/>
    </source>
</evidence>